<dbReference type="OrthoDB" id="5124189at2"/>
<dbReference type="EMBL" id="MVHJ01000033">
    <property type="protein sequence ID" value="ORA02137.1"/>
    <property type="molecule type" value="Genomic_DNA"/>
</dbReference>
<comment type="caution">
    <text evidence="1">The sequence shown here is derived from an EMBL/GenBank/DDBJ whole genome shotgun (WGS) entry which is preliminary data.</text>
</comment>
<dbReference type="Proteomes" id="UP000192366">
    <property type="component" value="Unassembled WGS sequence"/>
</dbReference>
<evidence type="ECO:0008006" key="3">
    <source>
        <dbReference type="Google" id="ProtNLM"/>
    </source>
</evidence>
<organism evidence="1 2">
    <name type="scientific">Mycolicibacterium bacteremicum</name>
    <name type="common">Mycobacterium bacteremicum</name>
    <dbReference type="NCBI Taxonomy" id="564198"/>
    <lineage>
        <taxon>Bacteria</taxon>
        <taxon>Bacillati</taxon>
        <taxon>Actinomycetota</taxon>
        <taxon>Actinomycetes</taxon>
        <taxon>Mycobacteriales</taxon>
        <taxon>Mycobacteriaceae</taxon>
        <taxon>Mycolicibacterium</taxon>
    </lineage>
</organism>
<dbReference type="AlphaFoldDB" id="A0A1W9YQ75"/>
<keyword evidence="2" id="KW-1185">Reference proteome</keyword>
<sequence>MAAKGFTPAVKAIVYERAGGLCERCGNHHTDVQYHHRRPRGSGGSRRADTNLPANCLLLGASCHHATEMGRTTAYEFGWLVRQGHNPSEVPVFRRGAWVLLDNDGGFERVPAPTQEAG</sequence>
<dbReference type="Gene3D" id="1.10.30.50">
    <property type="match status" value="1"/>
</dbReference>
<evidence type="ECO:0000313" key="2">
    <source>
        <dbReference type="Proteomes" id="UP000192366"/>
    </source>
</evidence>
<dbReference type="STRING" id="564198.BST17_24825"/>
<proteinExistence type="predicted"/>
<gene>
    <name evidence="1" type="ORF">BST17_24825</name>
</gene>
<reference evidence="1 2" key="1">
    <citation type="submission" date="2017-02" db="EMBL/GenBank/DDBJ databases">
        <title>The new phylogeny of genus Mycobacterium.</title>
        <authorList>
            <person name="Tortoli E."/>
            <person name="Trovato A."/>
            <person name="Cirillo D.M."/>
        </authorList>
    </citation>
    <scope>NUCLEOTIDE SEQUENCE [LARGE SCALE GENOMIC DNA]</scope>
    <source>
        <strain evidence="1 2">DSM 45578</strain>
    </source>
</reference>
<evidence type="ECO:0000313" key="1">
    <source>
        <dbReference type="EMBL" id="ORA02137.1"/>
    </source>
</evidence>
<protein>
    <recommendedName>
        <fullName evidence="3">HNH endonuclease</fullName>
    </recommendedName>
</protein>
<name>A0A1W9YQ75_MYCBA</name>
<accession>A0A1W9YQ75</accession>